<evidence type="ECO:0000313" key="1">
    <source>
        <dbReference type="EMBL" id="QCX00977.1"/>
    </source>
</evidence>
<sequence length="289" mass="32359">MKKISIMLVITCFLVSCNKEDVNQDVPAENLEFADPLSNMVEDLSSVSARSTTNSASNPVVITAETFVDFVDYTIPICDIGPFKLERFNGLFYGLPNGTTSSAPTIWDLTDEGCYARVSSSGGSGQEEFQFGLYYEIFGIVVQKSEPLNRTRGFWFTEIDNSDQVRKVTFFEDGSFELGLPMANPIQTDLNCSGAGTFPTGNFFASDFPRGERLVRNLNDQNLLYESLGNGLRFLGICGEGEIVTDICADVEPFNRSTRYRRGDQVVYRNFLFTRVRRGWRRDGRCGIN</sequence>
<dbReference type="EMBL" id="CP040710">
    <property type="protein sequence ID" value="QCX00977.1"/>
    <property type="molecule type" value="Genomic_DNA"/>
</dbReference>
<organism evidence="1 2">
    <name type="scientific">Aggregatimonas sangjinii</name>
    <dbReference type="NCBI Taxonomy" id="2583587"/>
    <lineage>
        <taxon>Bacteria</taxon>
        <taxon>Pseudomonadati</taxon>
        <taxon>Bacteroidota</taxon>
        <taxon>Flavobacteriia</taxon>
        <taxon>Flavobacteriales</taxon>
        <taxon>Flavobacteriaceae</taxon>
        <taxon>Aggregatimonas</taxon>
    </lineage>
</organism>
<name>A0A5B7SQY3_9FLAO</name>
<dbReference type="AlphaFoldDB" id="A0A5B7SQY3"/>
<reference evidence="1 2" key="1">
    <citation type="submission" date="2019-05" db="EMBL/GenBank/DDBJ databases">
        <title>Genome sequencing of F202Z8.</title>
        <authorList>
            <person name="Kwon Y.M."/>
        </authorList>
    </citation>
    <scope>NUCLEOTIDE SEQUENCE [LARGE SCALE GENOMIC DNA]</scope>
    <source>
        <strain evidence="1 2">F202Z8</strain>
    </source>
</reference>
<dbReference type="Proteomes" id="UP000310017">
    <property type="component" value="Chromosome"/>
</dbReference>
<dbReference type="RefSeq" id="WP_138853320.1">
    <property type="nucleotide sequence ID" value="NZ_CP040710.1"/>
</dbReference>
<evidence type="ECO:0000313" key="2">
    <source>
        <dbReference type="Proteomes" id="UP000310017"/>
    </source>
</evidence>
<gene>
    <name evidence="1" type="ORF">FGM00_12960</name>
</gene>
<protein>
    <recommendedName>
        <fullName evidence="3">Lipoprotein</fullName>
    </recommendedName>
</protein>
<accession>A0A5B7SQY3</accession>
<evidence type="ECO:0008006" key="3">
    <source>
        <dbReference type="Google" id="ProtNLM"/>
    </source>
</evidence>
<dbReference type="PROSITE" id="PS51257">
    <property type="entry name" value="PROKAR_LIPOPROTEIN"/>
    <property type="match status" value="1"/>
</dbReference>
<dbReference type="KEGG" id="asag:FGM00_12960"/>
<proteinExistence type="predicted"/>
<keyword evidence="2" id="KW-1185">Reference proteome</keyword>